<reference evidence="4" key="1">
    <citation type="journal article" date="2014" name="Proc. Natl. Acad. Sci. U.S.A.">
        <title>Extensive sampling of basidiomycete genomes demonstrates inadequacy of the white-rot/brown-rot paradigm for wood decay fungi.</title>
        <authorList>
            <person name="Riley R."/>
            <person name="Salamov A.A."/>
            <person name="Brown D.W."/>
            <person name="Nagy L.G."/>
            <person name="Floudas D."/>
            <person name="Held B.W."/>
            <person name="Levasseur A."/>
            <person name="Lombard V."/>
            <person name="Morin E."/>
            <person name="Otillar R."/>
            <person name="Lindquist E.A."/>
            <person name="Sun H."/>
            <person name="LaButti K.M."/>
            <person name="Schmutz J."/>
            <person name="Jabbour D."/>
            <person name="Luo H."/>
            <person name="Baker S.E."/>
            <person name="Pisabarro A.G."/>
            <person name="Walton J.D."/>
            <person name="Blanchette R.A."/>
            <person name="Henrissat B."/>
            <person name="Martin F."/>
            <person name="Cullen D."/>
            <person name="Hibbett D.S."/>
            <person name="Grigoriev I.V."/>
        </authorList>
    </citation>
    <scope>NUCLEOTIDE SEQUENCE [LARGE SCALE GENOMIC DNA]</scope>
    <source>
        <strain evidence="4">CBS 339.88</strain>
    </source>
</reference>
<evidence type="ECO:0000256" key="1">
    <source>
        <dbReference type="SAM" id="Phobius"/>
    </source>
</evidence>
<feature type="chain" id="PRO_5001647040" description="Secreted protein" evidence="2">
    <location>
        <begin position="17"/>
        <end position="72"/>
    </location>
</feature>
<keyword evidence="1" id="KW-0472">Membrane</keyword>
<dbReference type="Proteomes" id="UP000027222">
    <property type="component" value="Unassembled WGS sequence"/>
</dbReference>
<feature type="transmembrane region" description="Helical" evidence="1">
    <location>
        <begin position="44"/>
        <end position="64"/>
    </location>
</feature>
<name>A0A067TMG7_GALM3</name>
<dbReference type="HOGENOM" id="CLU_2722407_0_0_1"/>
<keyword evidence="1" id="KW-0812">Transmembrane</keyword>
<keyword evidence="2" id="KW-0732">Signal</keyword>
<dbReference type="AlphaFoldDB" id="A0A067TMG7"/>
<keyword evidence="4" id="KW-1185">Reference proteome</keyword>
<dbReference type="EMBL" id="KL142368">
    <property type="protein sequence ID" value="KDR84361.1"/>
    <property type="molecule type" value="Genomic_DNA"/>
</dbReference>
<evidence type="ECO:0000313" key="4">
    <source>
        <dbReference type="Proteomes" id="UP000027222"/>
    </source>
</evidence>
<sequence>MFNLGAFLVWILLALSLPLPLSTPRLRISASARFDQISCFGTRLPLLRIAMAALLPLAVFSSRLTTPRSLRI</sequence>
<proteinExistence type="predicted"/>
<evidence type="ECO:0000256" key="2">
    <source>
        <dbReference type="SAM" id="SignalP"/>
    </source>
</evidence>
<accession>A0A067TMG7</accession>
<evidence type="ECO:0000313" key="3">
    <source>
        <dbReference type="EMBL" id="KDR84361.1"/>
    </source>
</evidence>
<evidence type="ECO:0008006" key="5">
    <source>
        <dbReference type="Google" id="ProtNLM"/>
    </source>
</evidence>
<keyword evidence="1" id="KW-1133">Transmembrane helix</keyword>
<feature type="signal peptide" evidence="2">
    <location>
        <begin position="1"/>
        <end position="16"/>
    </location>
</feature>
<protein>
    <recommendedName>
        <fullName evidence="5">Secreted protein</fullName>
    </recommendedName>
</protein>
<gene>
    <name evidence="3" type="ORF">GALMADRAFT_237166</name>
</gene>
<organism evidence="3 4">
    <name type="scientific">Galerina marginata (strain CBS 339.88)</name>
    <dbReference type="NCBI Taxonomy" id="685588"/>
    <lineage>
        <taxon>Eukaryota</taxon>
        <taxon>Fungi</taxon>
        <taxon>Dikarya</taxon>
        <taxon>Basidiomycota</taxon>
        <taxon>Agaricomycotina</taxon>
        <taxon>Agaricomycetes</taxon>
        <taxon>Agaricomycetidae</taxon>
        <taxon>Agaricales</taxon>
        <taxon>Agaricineae</taxon>
        <taxon>Strophariaceae</taxon>
        <taxon>Galerina</taxon>
    </lineage>
</organism>